<dbReference type="InterPro" id="IPR036635">
    <property type="entry name" value="MurB_C_sf"/>
</dbReference>
<dbReference type="InterPro" id="IPR016169">
    <property type="entry name" value="FAD-bd_PCMH_sub2"/>
</dbReference>
<dbReference type="InterPro" id="IPR011601">
    <property type="entry name" value="MurB_C"/>
</dbReference>
<dbReference type="EMBL" id="WESC01000015">
    <property type="protein sequence ID" value="KAB7738913.1"/>
    <property type="molecule type" value="Genomic_DNA"/>
</dbReference>
<comment type="cofactor">
    <cofactor evidence="1 19">
        <name>FAD</name>
        <dbReference type="ChEBI" id="CHEBI:57692"/>
    </cofactor>
</comment>
<dbReference type="SUPFAM" id="SSF56176">
    <property type="entry name" value="FAD-binding/transporter-associated domain-like"/>
    <property type="match status" value="1"/>
</dbReference>
<reference evidence="21 22" key="1">
    <citation type="submission" date="2019-09" db="EMBL/GenBank/DDBJ databases">
        <title>Parvibaculum sedimenti sp. nov., isolated from sediment.</title>
        <authorList>
            <person name="Wang Y."/>
        </authorList>
    </citation>
    <scope>NUCLEOTIDE SEQUENCE [LARGE SCALE GENOMIC DNA]</scope>
    <source>
        <strain evidence="21 22">HXT-9</strain>
    </source>
</reference>
<feature type="active site" description="Proton donor" evidence="19">
    <location>
        <position position="230"/>
    </location>
</feature>
<dbReference type="GO" id="GO:0051301">
    <property type="term" value="P:cell division"/>
    <property type="evidence" value="ECO:0007669"/>
    <property type="project" value="UniProtKB-KW"/>
</dbReference>
<dbReference type="RefSeq" id="WP_152217188.1">
    <property type="nucleotide sequence ID" value="NZ_JBAQYD010000197.1"/>
</dbReference>
<evidence type="ECO:0000256" key="6">
    <source>
        <dbReference type="ARBA" id="ARBA00015188"/>
    </source>
</evidence>
<dbReference type="Gene3D" id="3.30.465.10">
    <property type="match status" value="1"/>
</dbReference>
<feature type="active site" evidence="19">
    <location>
        <position position="181"/>
    </location>
</feature>
<dbReference type="NCBIfam" id="NF010480">
    <property type="entry name" value="PRK13905.1"/>
    <property type="match status" value="1"/>
</dbReference>
<evidence type="ECO:0000256" key="7">
    <source>
        <dbReference type="ARBA" id="ARBA00022490"/>
    </source>
</evidence>
<keyword evidence="13 19" id="KW-0573">Peptidoglycan synthesis</keyword>
<keyword evidence="7 19" id="KW-0963">Cytoplasm</keyword>
<dbReference type="NCBIfam" id="TIGR00179">
    <property type="entry name" value="murB"/>
    <property type="match status" value="1"/>
</dbReference>
<comment type="subcellular location">
    <subcellularLocation>
        <location evidence="3 19">Cytoplasm</location>
    </subcellularLocation>
</comment>
<dbReference type="Gene3D" id="3.30.43.10">
    <property type="entry name" value="Uridine Diphospho-n-acetylenolpyruvylglucosamine Reductase, domain 2"/>
    <property type="match status" value="1"/>
</dbReference>
<comment type="caution">
    <text evidence="21">The sequence shown here is derived from an EMBL/GenBank/DDBJ whole genome shotgun (WGS) entry which is preliminary data.</text>
</comment>
<feature type="domain" description="FAD-binding PCMH-type" evidence="20">
    <location>
        <begin position="35"/>
        <end position="201"/>
    </location>
</feature>
<evidence type="ECO:0000256" key="19">
    <source>
        <dbReference type="HAMAP-Rule" id="MF_00037"/>
    </source>
</evidence>
<keyword evidence="8 19" id="KW-0132">Cell division</keyword>
<accession>A0A6N6VED6</accession>
<evidence type="ECO:0000256" key="1">
    <source>
        <dbReference type="ARBA" id="ARBA00001974"/>
    </source>
</evidence>
<keyword evidence="14 19" id="KW-0560">Oxidoreductase</keyword>
<dbReference type="GO" id="GO:0005829">
    <property type="term" value="C:cytosol"/>
    <property type="evidence" value="ECO:0007669"/>
    <property type="project" value="TreeGrafter"/>
</dbReference>
<evidence type="ECO:0000256" key="3">
    <source>
        <dbReference type="ARBA" id="ARBA00004496"/>
    </source>
</evidence>
<keyword evidence="10 19" id="KW-0274">FAD</keyword>
<evidence type="ECO:0000313" key="21">
    <source>
        <dbReference type="EMBL" id="KAB7738913.1"/>
    </source>
</evidence>
<sequence>MTAAHAPTSSLIDRLPKVRGELIAHASLAPLTWFRVGGAAEVLFRPADADDLAAFLAGTPADVPVTVIGVGSNLLVRDGGVAGVVIRLGGKGFAQIEALPGDRIRAGTAALDVAVARAAQDAGIAGLEFYRGIPGSIGGALRMNGGAYTSETKDVLVEAVAVDRQGRRHVLSNADMHYTYRHCGAPEDLIFVEAIFQGHPGDKGEVQKRMDEITARREETQPIRTRTGGSTFKNPEGHKSWQLIDAAGCRGLKKGGAQVSELHCNFLINVDNASAADLEDLGEEVRRRVKEKSGVTLEWEIKRIGERT</sequence>
<dbReference type="HAMAP" id="MF_00037">
    <property type="entry name" value="MurB"/>
    <property type="match status" value="1"/>
</dbReference>
<organism evidence="21 22">
    <name type="scientific">Parvibaculum sedimenti</name>
    <dbReference type="NCBI Taxonomy" id="2608632"/>
    <lineage>
        <taxon>Bacteria</taxon>
        <taxon>Pseudomonadati</taxon>
        <taxon>Pseudomonadota</taxon>
        <taxon>Alphaproteobacteria</taxon>
        <taxon>Hyphomicrobiales</taxon>
        <taxon>Parvibaculaceae</taxon>
        <taxon>Parvibaculum</taxon>
    </lineage>
</organism>
<evidence type="ECO:0000259" key="20">
    <source>
        <dbReference type="PROSITE" id="PS51387"/>
    </source>
</evidence>
<dbReference type="InterPro" id="IPR003170">
    <property type="entry name" value="MurB"/>
</dbReference>
<keyword evidence="22" id="KW-1185">Reference proteome</keyword>
<evidence type="ECO:0000256" key="9">
    <source>
        <dbReference type="ARBA" id="ARBA00022630"/>
    </source>
</evidence>
<dbReference type="GO" id="GO:0008360">
    <property type="term" value="P:regulation of cell shape"/>
    <property type="evidence" value="ECO:0007669"/>
    <property type="project" value="UniProtKB-KW"/>
</dbReference>
<dbReference type="GO" id="GO:0071555">
    <property type="term" value="P:cell wall organization"/>
    <property type="evidence" value="ECO:0007669"/>
    <property type="project" value="UniProtKB-KW"/>
</dbReference>
<dbReference type="EC" id="1.3.1.98" evidence="5 19"/>
<evidence type="ECO:0000256" key="17">
    <source>
        <dbReference type="ARBA" id="ARBA00031026"/>
    </source>
</evidence>
<comment type="similarity">
    <text evidence="19">Belongs to the MurB family.</text>
</comment>
<evidence type="ECO:0000256" key="15">
    <source>
        <dbReference type="ARBA" id="ARBA00023306"/>
    </source>
</evidence>
<keyword evidence="16 19" id="KW-0961">Cell wall biogenesis/degradation</keyword>
<dbReference type="SUPFAM" id="SSF56194">
    <property type="entry name" value="Uridine diphospho-N-Acetylenolpyruvylglucosamine reductase, MurB, C-terminal domain"/>
    <property type="match status" value="1"/>
</dbReference>
<evidence type="ECO:0000256" key="13">
    <source>
        <dbReference type="ARBA" id="ARBA00022984"/>
    </source>
</evidence>
<evidence type="ECO:0000256" key="10">
    <source>
        <dbReference type="ARBA" id="ARBA00022827"/>
    </source>
</evidence>
<comment type="function">
    <text evidence="2 19">Cell wall formation.</text>
</comment>
<dbReference type="GO" id="GO:0008762">
    <property type="term" value="F:UDP-N-acetylmuramate dehydrogenase activity"/>
    <property type="evidence" value="ECO:0007669"/>
    <property type="project" value="UniProtKB-UniRule"/>
</dbReference>
<proteinExistence type="inferred from homology"/>
<keyword evidence="12 19" id="KW-0133">Cell shape</keyword>
<evidence type="ECO:0000256" key="14">
    <source>
        <dbReference type="ARBA" id="ARBA00023002"/>
    </source>
</evidence>
<dbReference type="Pfam" id="PF02873">
    <property type="entry name" value="MurB_C"/>
    <property type="match status" value="1"/>
</dbReference>
<dbReference type="PROSITE" id="PS51387">
    <property type="entry name" value="FAD_PCMH"/>
    <property type="match status" value="1"/>
</dbReference>
<dbReference type="Gene3D" id="3.90.78.10">
    <property type="entry name" value="UDP-N-acetylenolpyruvoylglucosamine reductase, C-terminal domain"/>
    <property type="match status" value="1"/>
</dbReference>
<dbReference type="PANTHER" id="PTHR21071:SF4">
    <property type="entry name" value="UDP-N-ACETYLENOLPYRUVOYLGLUCOSAMINE REDUCTASE"/>
    <property type="match status" value="1"/>
</dbReference>
<feature type="active site" evidence="19">
    <location>
        <position position="300"/>
    </location>
</feature>
<dbReference type="AlphaFoldDB" id="A0A6N6VED6"/>
<keyword evidence="9 19" id="KW-0285">Flavoprotein</keyword>
<dbReference type="InterPro" id="IPR016166">
    <property type="entry name" value="FAD-bd_PCMH"/>
</dbReference>
<comment type="catalytic activity">
    <reaction evidence="18 19">
        <text>UDP-N-acetyl-alpha-D-muramate + NADP(+) = UDP-N-acetyl-3-O-(1-carboxyvinyl)-alpha-D-glucosamine + NADPH + H(+)</text>
        <dbReference type="Rhea" id="RHEA:12248"/>
        <dbReference type="ChEBI" id="CHEBI:15378"/>
        <dbReference type="ChEBI" id="CHEBI:57783"/>
        <dbReference type="ChEBI" id="CHEBI:58349"/>
        <dbReference type="ChEBI" id="CHEBI:68483"/>
        <dbReference type="ChEBI" id="CHEBI:70757"/>
        <dbReference type="EC" id="1.3.1.98"/>
    </reaction>
</comment>
<evidence type="ECO:0000256" key="16">
    <source>
        <dbReference type="ARBA" id="ARBA00023316"/>
    </source>
</evidence>
<dbReference type="InterPro" id="IPR016167">
    <property type="entry name" value="FAD-bd_PCMH_sub1"/>
</dbReference>
<gene>
    <name evidence="19 21" type="primary">murB</name>
    <name evidence="21" type="ORF">F2P47_14970</name>
</gene>
<dbReference type="GO" id="GO:0009252">
    <property type="term" value="P:peptidoglycan biosynthetic process"/>
    <property type="evidence" value="ECO:0007669"/>
    <property type="project" value="UniProtKB-UniRule"/>
</dbReference>
<evidence type="ECO:0000256" key="2">
    <source>
        <dbReference type="ARBA" id="ARBA00003921"/>
    </source>
</evidence>
<protein>
    <recommendedName>
        <fullName evidence="6 19">UDP-N-acetylenolpyruvoylglucosamine reductase</fullName>
        <ecNumber evidence="5 19">1.3.1.98</ecNumber>
    </recommendedName>
    <alternativeName>
        <fullName evidence="17 19">UDP-N-acetylmuramate dehydrogenase</fullName>
    </alternativeName>
</protein>
<dbReference type="Pfam" id="PF01565">
    <property type="entry name" value="FAD_binding_4"/>
    <property type="match status" value="1"/>
</dbReference>
<evidence type="ECO:0000313" key="22">
    <source>
        <dbReference type="Proteomes" id="UP000468901"/>
    </source>
</evidence>
<evidence type="ECO:0000256" key="8">
    <source>
        <dbReference type="ARBA" id="ARBA00022618"/>
    </source>
</evidence>
<dbReference type="PANTHER" id="PTHR21071">
    <property type="entry name" value="UDP-N-ACETYLENOLPYRUVOYLGLUCOSAMINE REDUCTASE"/>
    <property type="match status" value="1"/>
</dbReference>
<evidence type="ECO:0000256" key="12">
    <source>
        <dbReference type="ARBA" id="ARBA00022960"/>
    </source>
</evidence>
<dbReference type="GO" id="GO:0071949">
    <property type="term" value="F:FAD binding"/>
    <property type="evidence" value="ECO:0007669"/>
    <property type="project" value="InterPro"/>
</dbReference>
<evidence type="ECO:0000256" key="5">
    <source>
        <dbReference type="ARBA" id="ARBA00012518"/>
    </source>
</evidence>
<dbReference type="Proteomes" id="UP000468901">
    <property type="component" value="Unassembled WGS sequence"/>
</dbReference>
<keyword evidence="15 19" id="KW-0131">Cell cycle</keyword>
<evidence type="ECO:0000256" key="18">
    <source>
        <dbReference type="ARBA" id="ARBA00048914"/>
    </source>
</evidence>
<name>A0A6N6VED6_9HYPH</name>
<comment type="pathway">
    <text evidence="4 19">Cell wall biogenesis; peptidoglycan biosynthesis.</text>
</comment>
<keyword evidence="11 19" id="KW-0521">NADP</keyword>
<evidence type="ECO:0000256" key="4">
    <source>
        <dbReference type="ARBA" id="ARBA00004752"/>
    </source>
</evidence>
<evidence type="ECO:0000256" key="11">
    <source>
        <dbReference type="ARBA" id="ARBA00022857"/>
    </source>
</evidence>
<dbReference type="InterPro" id="IPR006094">
    <property type="entry name" value="Oxid_FAD_bind_N"/>
</dbReference>
<dbReference type="InterPro" id="IPR036318">
    <property type="entry name" value="FAD-bd_PCMH-like_sf"/>
</dbReference>
<dbReference type="UniPathway" id="UPA00219"/>